<accession>A0A926EM05</accession>
<evidence type="ECO:0000313" key="1">
    <source>
        <dbReference type="EMBL" id="MBC8580935.1"/>
    </source>
</evidence>
<name>A0A926EM05_9FIRM</name>
<comment type="caution">
    <text evidence="1">The sequence shown here is derived from an EMBL/GenBank/DDBJ whole genome shotgun (WGS) entry which is preliminary data.</text>
</comment>
<sequence>MKKVKDLKWGIEYEYDEVEKKIFKILTCYHTDGRLSKDRFEYEYIPEKFSQPY</sequence>
<evidence type="ECO:0000313" key="2">
    <source>
        <dbReference type="Proteomes" id="UP000655830"/>
    </source>
</evidence>
<reference evidence="1" key="1">
    <citation type="submission" date="2020-08" db="EMBL/GenBank/DDBJ databases">
        <title>Genome public.</title>
        <authorList>
            <person name="Liu C."/>
            <person name="Sun Q."/>
        </authorList>
    </citation>
    <scope>NUCLEOTIDE SEQUENCE</scope>
    <source>
        <strain evidence="1">NSJ-12</strain>
    </source>
</reference>
<gene>
    <name evidence="1" type="ORF">H8718_15555</name>
</gene>
<protein>
    <submittedName>
        <fullName evidence="1">Uncharacterized protein</fullName>
    </submittedName>
</protein>
<dbReference type="Proteomes" id="UP000655830">
    <property type="component" value="Unassembled WGS sequence"/>
</dbReference>
<dbReference type="EMBL" id="JACRSY010000032">
    <property type="protein sequence ID" value="MBC8580935.1"/>
    <property type="molecule type" value="Genomic_DNA"/>
</dbReference>
<dbReference type="RefSeq" id="WP_249333618.1">
    <property type="nucleotide sequence ID" value="NZ_JACRSY010000032.1"/>
</dbReference>
<proteinExistence type="predicted"/>
<keyword evidence="2" id="KW-1185">Reference proteome</keyword>
<dbReference type="AlphaFoldDB" id="A0A926EM05"/>
<organism evidence="1 2">
    <name type="scientific">Zhenhengia yiwuensis</name>
    <dbReference type="NCBI Taxonomy" id="2763666"/>
    <lineage>
        <taxon>Bacteria</taxon>
        <taxon>Bacillati</taxon>
        <taxon>Bacillota</taxon>
        <taxon>Clostridia</taxon>
        <taxon>Lachnospirales</taxon>
        <taxon>Lachnospiraceae</taxon>
        <taxon>Zhenhengia</taxon>
    </lineage>
</organism>